<proteinExistence type="predicted"/>
<name>A0ABV4Y0Y6_9CYAN</name>
<accession>A0ABV4Y0Y6</accession>
<comment type="caution">
    <text evidence="2">The sequence shown here is derived from an EMBL/GenBank/DDBJ whole genome shotgun (WGS) entry which is preliminary data.</text>
</comment>
<keyword evidence="3" id="KW-1185">Reference proteome</keyword>
<evidence type="ECO:0000313" key="3">
    <source>
        <dbReference type="Proteomes" id="UP001576784"/>
    </source>
</evidence>
<sequence>MRVFELRGMRYFEISENWLEQVDLGVTLWEGEFEGRRDTWLRWCDRQGNILLTGDERSRQAEQRASEAEHRASEAERRTQILAEQLRNLGINPDTIS</sequence>
<gene>
    <name evidence="2" type="ORF">ACE1CI_32460</name>
</gene>
<reference evidence="2 3" key="1">
    <citation type="submission" date="2024-09" db="EMBL/GenBank/DDBJ databases">
        <title>Floridaenema gen nov. (Aerosakkonemataceae, Aerosakkonematales ord. nov., Cyanobacteria) from benthic tropical and subtropical fresh waters, with the description of four new species.</title>
        <authorList>
            <person name="Moretto J.A."/>
            <person name="Berthold D.E."/>
            <person name="Lefler F.W."/>
            <person name="Huang I.-S."/>
            <person name="Laughinghouse H. IV."/>
        </authorList>
    </citation>
    <scope>NUCLEOTIDE SEQUENCE [LARGE SCALE GENOMIC DNA]</scope>
    <source>
        <strain evidence="2 3">BLCC-F50</strain>
    </source>
</reference>
<dbReference type="PANTHER" id="PTHR33352">
    <property type="entry name" value="SLR1095 PROTEIN"/>
    <property type="match status" value="1"/>
</dbReference>
<dbReference type="Proteomes" id="UP001576784">
    <property type="component" value="Unassembled WGS sequence"/>
</dbReference>
<evidence type="ECO:0000313" key="2">
    <source>
        <dbReference type="EMBL" id="MFB2897655.1"/>
    </source>
</evidence>
<feature type="region of interest" description="Disordered" evidence="1">
    <location>
        <begin position="55"/>
        <end position="77"/>
    </location>
</feature>
<dbReference type="SUPFAM" id="SSF57997">
    <property type="entry name" value="Tropomyosin"/>
    <property type="match status" value="1"/>
</dbReference>
<dbReference type="PANTHER" id="PTHR33352:SF3">
    <property type="entry name" value="SLR1612 PROTEIN"/>
    <property type="match status" value="1"/>
</dbReference>
<organism evidence="2 3">
    <name type="scientific">Floridaenema flaviceps BLCC-F50</name>
    <dbReference type="NCBI Taxonomy" id="3153642"/>
    <lineage>
        <taxon>Bacteria</taxon>
        <taxon>Bacillati</taxon>
        <taxon>Cyanobacteriota</taxon>
        <taxon>Cyanophyceae</taxon>
        <taxon>Oscillatoriophycideae</taxon>
        <taxon>Aerosakkonematales</taxon>
        <taxon>Aerosakkonemataceae</taxon>
        <taxon>Floridanema</taxon>
        <taxon>Floridanema flaviceps</taxon>
    </lineage>
</organism>
<evidence type="ECO:0000256" key="1">
    <source>
        <dbReference type="SAM" id="MobiDB-lite"/>
    </source>
</evidence>
<dbReference type="EMBL" id="JBHFNR010000262">
    <property type="protein sequence ID" value="MFB2897655.1"/>
    <property type="molecule type" value="Genomic_DNA"/>
</dbReference>
<protein>
    <submittedName>
        <fullName evidence="2">Uncharacterized protein</fullName>
    </submittedName>
</protein>